<dbReference type="InterPro" id="IPR036047">
    <property type="entry name" value="F-box-like_dom_sf"/>
</dbReference>
<dbReference type="SUPFAM" id="SSF81383">
    <property type="entry name" value="F-box domain"/>
    <property type="match status" value="1"/>
</dbReference>
<dbReference type="SUPFAM" id="SSF52047">
    <property type="entry name" value="RNI-like"/>
    <property type="match status" value="1"/>
</dbReference>
<keyword evidence="3" id="KW-1185">Reference proteome</keyword>
<dbReference type="PANTHER" id="PTHR31900">
    <property type="entry name" value="F-BOX/RNI SUPERFAMILY PROTEIN-RELATED"/>
    <property type="match status" value="1"/>
</dbReference>
<dbReference type="SMART" id="SM00256">
    <property type="entry name" value="FBOX"/>
    <property type="match status" value="1"/>
</dbReference>
<comment type="caution">
    <text evidence="2">The sequence shown here is derived from an EMBL/GenBank/DDBJ whole genome shotgun (WGS) entry which is preliminary data.</text>
</comment>
<dbReference type="CDD" id="cd22160">
    <property type="entry name" value="F-box_AtFBL13-like"/>
    <property type="match status" value="1"/>
</dbReference>
<dbReference type="InterPro" id="IPR050232">
    <property type="entry name" value="FBL13/AtMIF1-like"/>
</dbReference>
<accession>A0A9N7N397</accession>
<gene>
    <name evidence="2" type="ORF">SHERM_19607</name>
</gene>
<reference evidence="2" key="1">
    <citation type="submission" date="2019-12" db="EMBL/GenBank/DDBJ databases">
        <authorList>
            <person name="Scholes J."/>
        </authorList>
    </citation>
    <scope>NUCLEOTIDE SEQUENCE</scope>
</reference>
<dbReference type="Gene3D" id="1.20.1280.50">
    <property type="match status" value="1"/>
</dbReference>
<feature type="domain" description="F-box" evidence="1">
    <location>
        <begin position="10"/>
        <end position="56"/>
    </location>
</feature>
<dbReference type="PROSITE" id="PS50181">
    <property type="entry name" value="FBOX"/>
    <property type="match status" value="1"/>
</dbReference>
<dbReference type="Gene3D" id="3.80.10.10">
    <property type="entry name" value="Ribonuclease Inhibitor"/>
    <property type="match status" value="1"/>
</dbReference>
<dbReference type="Pfam" id="PF24758">
    <property type="entry name" value="LRR_At5g56370"/>
    <property type="match status" value="1"/>
</dbReference>
<dbReference type="OrthoDB" id="1298252at2759"/>
<evidence type="ECO:0000313" key="3">
    <source>
        <dbReference type="Proteomes" id="UP001153555"/>
    </source>
</evidence>
<dbReference type="InterPro" id="IPR032675">
    <property type="entry name" value="LRR_dom_sf"/>
</dbReference>
<dbReference type="InterPro" id="IPR053781">
    <property type="entry name" value="F-box_AtFBL13-like"/>
</dbReference>
<dbReference type="Proteomes" id="UP001153555">
    <property type="component" value="Unassembled WGS sequence"/>
</dbReference>
<dbReference type="EMBL" id="CACSLK010021934">
    <property type="protein sequence ID" value="CAA0821992.1"/>
    <property type="molecule type" value="Genomic_DNA"/>
</dbReference>
<dbReference type="InterPro" id="IPR055411">
    <property type="entry name" value="LRR_FXL15/At3g58940/PEG3-like"/>
</dbReference>
<protein>
    <submittedName>
        <fullName evidence="2">FBD-associated F-box protein</fullName>
    </submittedName>
</protein>
<dbReference type="Pfam" id="PF00646">
    <property type="entry name" value="F-box"/>
    <property type="match status" value="1"/>
</dbReference>
<evidence type="ECO:0000313" key="2">
    <source>
        <dbReference type="EMBL" id="CAA0821992.1"/>
    </source>
</evidence>
<dbReference type="AlphaFoldDB" id="A0A9N7N397"/>
<sequence length="459" mass="52689">MSGKSSERSIDRLSSLPDEVICHILSFLPTKLSVSTCVLSKRWRFLWAHVPVWDFEGRFDGVECFEDETPNPDVIYRVILWHKAITMRTLRLHVIDCNEYQLETWISTAIGRKIQNLYLEFVHTNIVMLHRSLFNCKTVVDMSLGYCKGFSSTGDICLPSLKKLHLYHVVYEDDEALSHLLSGCPLLQELILDCPDEETNTKFLNVSSSTIKMLEVNLGDDVSFCTNTPALRCLRMVDCDWDFTRIPKDMPSLVEVYIRFNHCHYFHIDNNDSSNVLKGFHRLRNIMCLKISSCQYLKGIGGIVGPIIKFNNLTKLELRLGVEWHLLVEFLEVADNLQVLIVARVCQCNAFYRNLKYWDSCMEPKQVPKCLLSSLRTVTIKQPSEADCFTARRPGTVAARDCSRRGVGVATWFQCTMEKRAWSRSCSVAHSRVRRRRVAEDASLLGEVKCRGTRMHAMA</sequence>
<dbReference type="PANTHER" id="PTHR31900:SF34">
    <property type="entry name" value="EMB|CAB62440.1-RELATED"/>
    <property type="match status" value="1"/>
</dbReference>
<proteinExistence type="predicted"/>
<evidence type="ECO:0000259" key="1">
    <source>
        <dbReference type="PROSITE" id="PS50181"/>
    </source>
</evidence>
<organism evidence="2 3">
    <name type="scientific">Striga hermonthica</name>
    <name type="common">Purple witchweed</name>
    <name type="synonym">Buchnera hermonthica</name>
    <dbReference type="NCBI Taxonomy" id="68872"/>
    <lineage>
        <taxon>Eukaryota</taxon>
        <taxon>Viridiplantae</taxon>
        <taxon>Streptophyta</taxon>
        <taxon>Embryophyta</taxon>
        <taxon>Tracheophyta</taxon>
        <taxon>Spermatophyta</taxon>
        <taxon>Magnoliopsida</taxon>
        <taxon>eudicotyledons</taxon>
        <taxon>Gunneridae</taxon>
        <taxon>Pentapetalae</taxon>
        <taxon>asterids</taxon>
        <taxon>lamiids</taxon>
        <taxon>Lamiales</taxon>
        <taxon>Orobanchaceae</taxon>
        <taxon>Buchnereae</taxon>
        <taxon>Striga</taxon>
    </lineage>
</organism>
<name>A0A9N7N397_STRHE</name>
<dbReference type="InterPro" id="IPR001810">
    <property type="entry name" value="F-box_dom"/>
</dbReference>